<protein>
    <submittedName>
        <fullName evidence="1">Uncharacterized protein</fullName>
    </submittedName>
</protein>
<keyword evidence="2" id="KW-1185">Reference proteome</keyword>
<comment type="caution">
    <text evidence="1">The sequence shown here is derived from an EMBL/GenBank/DDBJ whole genome shotgun (WGS) entry which is preliminary data.</text>
</comment>
<accession>A0A2P5C1H6</accession>
<sequence>MHPFDLDSPDMVTLSPLGDDRAHLVEPQLDMSNINEDLRVLRAHTRAKEGVVRVHREATRALSNQGIHSPF</sequence>
<evidence type="ECO:0000313" key="1">
    <source>
        <dbReference type="EMBL" id="PON54898.1"/>
    </source>
</evidence>
<organism evidence="1 2">
    <name type="scientific">Parasponia andersonii</name>
    <name type="common">Sponia andersonii</name>
    <dbReference type="NCBI Taxonomy" id="3476"/>
    <lineage>
        <taxon>Eukaryota</taxon>
        <taxon>Viridiplantae</taxon>
        <taxon>Streptophyta</taxon>
        <taxon>Embryophyta</taxon>
        <taxon>Tracheophyta</taxon>
        <taxon>Spermatophyta</taxon>
        <taxon>Magnoliopsida</taxon>
        <taxon>eudicotyledons</taxon>
        <taxon>Gunneridae</taxon>
        <taxon>Pentapetalae</taxon>
        <taxon>rosids</taxon>
        <taxon>fabids</taxon>
        <taxon>Rosales</taxon>
        <taxon>Cannabaceae</taxon>
        <taxon>Parasponia</taxon>
    </lineage>
</organism>
<feature type="non-terminal residue" evidence="1">
    <location>
        <position position="71"/>
    </location>
</feature>
<evidence type="ECO:0000313" key="2">
    <source>
        <dbReference type="Proteomes" id="UP000237105"/>
    </source>
</evidence>
<dbReference type="EMBL" id="JXTB01000188">
    <property type="protein sequence ID" value="PON54898.1"/>
    <property type="molecule type" value="Genomic_DNA"/>
</dbReference>
<reference evidence="2" key="1">
    <citation type="submission" date="2016-06" db="EMBL/GenBank/DDBJ databases">
        <title>Parallel loss of symbiosis genes in relatives of nitrogen-fixing non-legume Parasponia.</title>
        <authorList>
            <person name="Van Velzen R."/>
            <person name="Holmer R."/>
            <person name="Bu F."/>
            <person name="Rutten L."/>
            <person name="Van Zeijl A."/>
            <person name="Liu W."/>
            <person name="Santuari L."/>
            <person name="Cao Q."/>
            <person name="Sharma T."/>
            <person name="Shen D."/>
            <person name="Roswanjaya Y."/>
            <person name="Wardhani T."/>
            <person name="Kalhor M.S."/>
            <person name="Jansen J."/>
            <person name="Van den Hoogen J."/>
            <person name="Gungor B."/>
            <person name="Hartog M."/>
            <person name="Hontelez J."/>
            <person name="Verver J."/>
            <person name="Yang W.-C."/>
            <person name="Schijlen E."/>
            <person name="Repin R."/>
            <person name="Schilthuizen M."/>
            <person name="Schranz E."/>
            <person name="Heidstra R."/>
            <person name="Miyata K."/>
            <person name="Fedorova E."/>
            <person name="Kohlen W."/>
            <person name="Bisseling T."/>
            <person name="Smit S."/>
            <person name="Geurts R."/>
        </authorList>
    </citation>
    <scope>NUCLEOTIDE SEQUENCE [LARGE SCALE GENOMIC DNA]</scope>
    <source>
        <strain evidence="2">cv. WU1-14</strain>
    </source>
</reference>
<name>A0A2P5C1H6_PARAD</name>
<gene>
    <name evidence="1" type="ORF">PanWU01x14_191440</name>
</gene>
<dbReference type="AlphaFoldDB" id="A0A2P5C1H6"/>
<dbReference type="Proteomes" id="UP000237105">
    <property type="component" value="Unassembled WGS sequence"/>
</dbReference>
<proteinExistence type="predicted"/>